<sequence>MRCSNCRILLALVVVDLGSSSSGAERRPNPGAGLGLGHLPVDALFQAAMTVQDVSESVGQHIQQLLEPLERCGARTFSCVRELMSIPSRNRMADHVGRPETALSARTQVDSSRRDAWLRIDSRVPPQRRGAETNEGLREALLAETRSVQAPPDRRRFRGGWIGSIGRRFGSGIDGVRDIVEAAAGNQPEIHAEEAAERLRGMLERNQRELSWHVARANGLLAKWAAQAAAEERRLEARLSKMREGQMAAVSEVVTTAEGHLRRAALDKQIQGVREEWFERQAVLREQLTRRQQDIAERMRAVTIDSKIMAKLYDEFLMGKKAKIDTSVANEDSFRRALELILEDTEEGGWERVVSTRNGALSVERKFIGKNSGGSKFACIRAWCSMDVPAEAIAEMMESSERVKEYNKWFLEGRDLELLDENTKVVWASSPSPLPFVKPRDFVTVVHVRRLEDGSIIVVNRGYKHPEAPPSTEYVRGEVILAANVIRPDPKDRNRTQFTLLTQVDPGGIAPAWIVNKISAHDPVDFLERVETAAGRSESAKRSRKPKSPPPAVSSSSDVSAQSPAKHSPAGAKERIDNGGKLSERRR</sequence>
<dbReference type="PROSITE" id="PS50848">
    <property type="entry name" value="START"/>
    <property type="match status" value="1"/>
</dbReference>
<dbReference type="Pfam" id="PF01852">
    <property type="entry name" value="START"/>
    <property type="match status" value="1"/>
</dbReference>
<dbReference type="OrthoDB" id="196858at2759"/>
<keyword evidence="2" id="KW-0732">Signal</keyword>
<dbReference type="InterPro" id="IPR051213">
    <property type="entry name" value="START_lipid_transfer"/>
</dbReference>
<name>D7G2E9_ECTSI</name>
<evidence type="ECO:0000313" key="4">
    <source>
        <dbReference type="EMBL" id="CBJ33383.1"/>
    </source>
</evidence>
<evidence type="ECO:0000256" key="2">
    <source>
        <dbReference type="SAM" id="SignalP"/>
    </source>
</evidence>
<dbReference type="GO" id="GO:0005737">
    <property type="term" value="C:cytoplasm"/>
    <property type="evidence" value="ECO:0007669"/>
    <property type="project" value="UniProtKB-ARBA"/>
</dbReference>
<proteinExistence type="predicted"/>
<dbReference type="InParanoid" id="D7G2E9"/>
<feature type="region of interest" description="Disordered" evidence="1">
    <location>
        <begin position="533"/>
        <end position="587"/>
    </location>
</feature>
<feature type="domain" description="START" evidence="3">
    <location>
        <begin position="345"/>
        <end position="539"/>
    </location>
</feature>
<dbReference type="PANTHER" id="PTHR19308:SF56">
    <property type="entry name" value="START DOMAIN-CONTAINING PROTEIN"/>
    <property type="match status" value="1"/>
</dbReference>
<dbReference type="PANTHER" id="PTHR19308">
    <property type="entry name" value="PHOSPHATIDYLCHOLINE TRANSFER PROTEIN"/>
    <property type="match status" value="1"/>
</dbReference>
<feature type="compositionally biased region" description="Low complexity" evidence="1">
    <location>
        <begin position="553"/>
        <end position="566"/>
    </location>
</feature>
<accession>D7G2E9</accession>
<dbReference type="InterPro" id="IPR002913">
    <property type="entry name" value="START_lipid-bd_dom"/>
</dbReference>
<organism evidence="4 5">
    <name type="scientific">Ectocarpus siliculosus</name>
    <name type="common">Brown alga</name>
    <name type="synonym">Conferva siliculosa</name>
    <dbReference type="NCBI Taxonomy" id="2880"/>
    <lineage>
        <taxon>Eukaryota</taxon>
        <taxon>Sar</taxon>
        <taxon>Stramenopiles</taxon>
        <taxon>Ochrophyta</taxon>
        <taxon>PX clade</taxon>
        <taxon>Phaeophyceae</taxon>
        <taxon>Ectocarpales</taxon>
        <taxon>Ectocarpaceae</taxon>
        <taxon>Ectocarpus</taxon>
    </lineage>
</organism>
<dbReference type="eggNOG" id="KOG2761">
    <property type="taxonomic scope" value="Eukaryota"/>
</dbReference>
<dbReference type="Gene3D" id="3.30.530.20">
    <property type="match status" value="1"/>
</dbReference>
<dbReference type="EMBL" id="FN649760">
    <property type="protein sequence ID" value="CBJ33383.1"/>
    <property type="molecule type" value="Genomic_DNA"/>
</dbReference>
<dbReference type="Proteomes" id="UP000002630">
    <property type="component" value="Unassembled WGS sequence"/>
</dbReference>
<gene>
    <name evidence="4" type="ORF">Esi_0473_0014</name>
</gene>
<dbReference type="SUPFAM" id="SSF55961">
    <property type="entry name" value="Bet v1-like"/>
    <property type="match status" value="1"/>
</dbReference>
<dbReference type="SMART" id="SM00234">
    <property type="entry name" value="START"/>
    <property type="match status" value="1"/>
</dbReference>
<feature type="signal peptide" evidence="2">
    <location>
        <begin position="1"/>
        <end position="24"/>
    </location>
</feature>
<dbReference type="GO" id="GO:0008289">
    <property type="term" value="F:lipid binding"/>
    <property type="evidence" value="ECO:0007669"/>
    <property type="project" value="InterPro"/>
</dbReference>
<keyword evidence="5" id="KW-1185">Reference proteome</keyword>
<reference evidence="4 5" key="1">
    <citation type="journal article" date="2010" name="Nature">
        <title>The Ectocarpus genome and the independent evolution of multicellularity in brown algae.</title>
        <authorList>
            <person name="Cock J.M."/>
            <person name="Sterck L."/>
            <person name="Rouze P."/>
            <person name="Scornet D."/>
            <person name="Allen A.E."/>
            <person name="Amoutzias G."/>
            <person name="Anthouard V."/>
            <person name="Artiguenave F."/>
            <person name="Aury J.M."/>
            <person name="Badger J.H."/>
            <person name="Beszteri B."/>
            <person name="Billiau K."/>
            <person name="Bonnet E."/>
            <person name="Bothwell J.H."/>
            <person name="Bowler C."/>
            <person name="Boyen C."/>
            <person name="Brownlee C."/>
            <person name="Carrano C.J."/>
            <person name="Charrier B."/>
            <person name="Cho G.Y."/>
            <person name="Coelho S.M."/>
            <person name="Collen J."/>
            <person name="Corre E."/>
            <person name="Da Silva C."/>
            <person name="Delage L."/>
            <person name="Delaroque N."/>
            <person name="Dittami S.M."/>
            <person name="Doulbeau S."/>
            <person name="Elias M."/>
            <person name="Farnham G."/>
            <person name="Gachon C.M."/>
            <person name="Gschloessl B."/>
            <person name="Heesch S."/>
            <person name="Jabbari K."/>
            <person name="Jubin C."/>
            <person name="Kawai H."/>
            <person name="Kimura K."/>
            <person name="Kloareg B."/>
            <person name="Kupper F.C."/>
            <person name="Lang D."/>
            <person name="Le Bail A."/>
            <person name="Leblanc C."/>
            <person name="Lerouge P."/>
            <person name="Lohr M."/>
            <person name="Lopez P.J."/>
            <person name="Martens C."/>
            <person name="Maumus F."/>
            <person name="Michel G."/>
            <person name="Miranda-Saavedra D."/>
            <person name="Morales J."/>
            <person name="Moreau H."/>
            <person name="Motomura T."/>
            <person name="Nagasato C."/>
            <person name="Napoli C.A."/>
            <person name="Nelson D.R."/>
            <person name="Nyvall-Collen P."/>
            <person name="Peters A.F."/>
            <person name="Pommier C."/>
            <person name="Potin P."/>
            <person name="Poulain J."/>
            <person name="Quesneville H."/>
            <person name="Read B."/>
            <person name="Rensing S.A."/>
            <person name="Ritter A."/>
            <person name="Rousvoal S."/>
            <person name="Samanta M."/>
            <person name="Samson G."/>
            <person name="Schroeder D.C."/>
            <person name="Segurens B."/>
            <person name="Strittmatter M."/>
            <person name="Tonon T."/>
            <person name="Tregear J.W."/>
            <person name="Valentin K."/>
            <person name="von Dassow P."/>
            <person name="Yamagishi T."/>
            <person name="Van de Peer Y."/>
            <person name="Wincker P."/>
        </authorList>
    </citation>
    <scope>NUCLEOTIDE SEQUENCE [LARGE SCALE GENOMIC DNA]</scope>
    <source>
        <strain evidence="5">Ec32 / CCAP1310/4</strain>
    </source>
</reference>
<protein>
    <recommendedName>
        <fullName evidence="3">START domain-containing protein</fullName>
    </recommendedName>
</protein>
<dbReference type="CDD" id="cd00177">
    <property type="entry name" value="START"/>
    <property type="match status" value="1"/>
</dbReference>
<dbReference type="InterPro" id="IPR023393">
    <property type="entry name" value="START-like_dom_sf"/>
</dbReference>
<evidence type="ECO:0000313" key="5">
    <source>
        <dbReference type="Proteomes" id="UP000002630"/>
    </source>
</evidence>
<feature type="chain" id="PRO_5003095714" description="START domain-containing protein" evidence="2">
    <location>
        <begin position="25"/>
        <end position="587"/>
    </location>
</feature>
<dbReference type="AlphaFoldDB" id="D7G2E9"/>
<evidence type="ECO:0000259" key="3">
    <source>
        <dbReference type="PROSITE" id="PS50848"/>
    </source>
</evidence>
<evidence type="ECO:0000256" key="1">
    <source>
        <dbReference type="SAM" id="MobiDB-lite"/>
    </source>
</evidence>